<dbReference type="InterPro" id="IPR020846">
    <property type="entry name" value="MFS_dom"/>
</dbReference>
<keyword evidence="6 7" id="KW-0472">Membrane</keyword>
<gene>
    <name evidence="9" type="ORF">A0U93_13445</name>
</gene>
<dbReference type="AlphaFoldDB" id="A0A1U9KSQ3"/>
<evidence type="ECO:0000256" key="5">
    <source>
        <dbReference type="ARBA" id="ARBA00022989"/>
    </source>
</evidence>
<feature type="transmembrane region" description="Helical" evidence="7">
    <location>
        <begin position="347"/>
        <end position="370"/>
    </location>
</feature>
<organism evidence="9 10">
    <name type="scientific">Neoasaia chiangmaiensis</name>
    <dbReference type="NCBI Taxonomy" id="320497"/>
    <lineage>
        <taxon>Bacteria</taxon>
        <taxon>Pseudomonadati</taxon>
        <taxon>Pseudomonadota</taxon>
        <taxon>Alphaproteobacteria</taxon>
        <taxon>Acetobacterales</taxon>
        <taxon>Acetobacteraceae</taxon>
        <taxon>Neoasaia</taxon>
    </lineage>
</organism>
<keyword evidence="10" id="KW-1185">Reference proteome</keyword>
<reference evidence="9 10" key="1">
    <citation type="submission" date="2016-03" db="EMBL/GenBank/DDBJ databases">
        <title>Acetic acid bacteria sequencing.</title>
        <authorList>
            <person name="Brandt J."/>
            <person name="Jakob F."/>
            <person name="Vogel R.F."/>
        </authorList>
    </citation>
    <scope>NUCLEOTIDE SEQUENCE [LARGE SCALE GENOMIC DNA]</scope>
    <source>
        <strain evidence="9 10">NBRC 101099</strain>
    </source>
</reference>
<evidence type="ECO:0000256" key="6">
    <source>
        <dbReference type="ARBA" id="ARBA00023136"/>
    </source>
</evidence>
<dbReference type="GO" id="GO:0022857">
    <property type="term" value="F:transmembrane transporter activity"/>
    <property type="evidence" value="ECO:0007669"/>
    <property type="project" value="InterPro"/>
</dbReference>
<dbReference type="STRING" id="320497.A0U93_13445"/>
<dbReference type="EMBL" id="CP014691">
    <property type="protein sequence ID" value="AQS88759.1"/>
    <property type="molecule type" value="Genomic_DNA"/>
</dbReference>
<protein>
    <submittedName>
        <fullName evidence="9">MFS transporter</fullName>
    </submittedName>
</protein>
<sequence>MDFSRTFRSLRNRNYRIWAAGAAVSNIGTWMQRTAQDWLVLTELTHHNAAAVGVVMGLQSAPQLLLLPWTGYAADRLDRRKLLLITQAVMGVLALALGLLVVGGVARLWQVDVFAFVFGCANAFDAPARHSFVSELAGEADLLNAVALNSTSFNAGRMIGPAVAGLCIGVLGSGWAFVLNGLSFLGVLISLLFLRVADLHRNARAKPARGGFIEGARYVWRRPDLRAIVVILALIGTFGLNFPIFISTMAVGVFHVGAGRYGLLTTLMAVGTLAGALAAASQERADFRSLLTGAGAFALGCALAALAPDYAVFGAMLMLVGVATLMLTTTTNTLMQLTSEPEMRGRVMAIRLAVALGGTPVGAPMVGWVANHFGPRWALGVAALSGLAAALVAARYLAFRRNQVSGVS</sequence>
<dbReference type="InterPro" id="IPR036259">
    <property type="entry name" value="MFS_trans_sf"/>
</dbReference>
<dbReference type="InterPro" id="IPR010290">
    <property type="entry name" value="TM_effector"/>
</dbReference>
<dbReference type="PRINTS" id="PR01035">
    <property type="entry name" value="TCRTETA"/>
</dbReference>
<dbReference type="RefSeq" id="WP_077807806.1">
    <property type="nucleotide sequence ID" value="NZ_BJXS01000001.1"/>
</dbReference>
<dbReference type="GO" id="GO:0005886">
    <property type="term" value="C:plasma membrane"/>
    <property type="evidence" value="ECO:0007669"/>
    <property type="project" value="UniProtKB-SubCell"/>
</dbReference>
<dbReference type="Gene3D" id="1.20.1250.20">
    <property type="entry name" value="MFS general substrate transporter like domains"/>
    <property type="match status" value="1"/>
</dbReference>
<dbReference type="SUPFAM" id="SSF103473">
    <property type="entry name" value="MFS general substrate transporter"/>
    <property type="match status" value="1"/>
</dbReference>
<evidence type="ECO:0000256" key="3">
    <source>
        <dbReference type="ARBA" id="ARBA00022475"/>
    </source>
</evidence>
<feature type="transmembrane region" description="Helical" evidence="7">
    <location>
        <begin position="261"/>
        <end position="280"/>
    </location>
</feature>
<dbReference type="PANTHER" id="PTHR23513">
    <property type="entry name" value="INTEGRAL MEMBRANE EFFLUX PROTEIN-RELATED"/>
    <property type="match status" value="1"/>
</dbReference>
<evidence type="ECO:0000256" key="7">
    <source>
        <dbReference type="SAM" id="Phobius"/>
    </source>
</evidence>
<accession>A0A1U9KSQ3</accession>
<dbReference type="KEGG" id="nch:A0U93_13445"/>
<dbReference type="PROSITE" id="PS50850">
    <property type="entry name" value="MFS"/>
    <property type="match status" value="1"/>
</dbReference>
<evidence type="ECO:0000256" key="1">
    <source>
        <dbReference type="ARBA" id="ARBA00004651"/>
    </source>
</evidence>
<dbReference type="Pfam" id="PF05977">
    <property type="entry name" value="MFS_3"/>
    <property type="match status" value="1"/>
</dbReference>
<feature type="transmembrane region" description="Helical" evidence="7">
    <location>
        <begin position="287"/>
        <end position="307"/>
    </location>
</feature>
<dbReference type="Proteomes" id="UP000188604">
    <property type="component" value="Chromosome"/>
</dbReference>
<comment type="subcellular location">
    <subcellularLocation>
        <location evidence="1">Cell membrane</location>
        <topology evidence="1">Multi-pass membrane protein</topology>
    </subcellularLocation>
</comment>
<evidence type="ECO:0000256" key="4">
    <source>
        <dbReference type="ARBA" id="ARBA00022692"/>
    </source>
</evidence>
<feature type="transmembrane region" description="Helical" evidence="7">
    <location>
        <begin position="227"/>
        <end position="255"/>
    </location>
</feature>
<keyword evidence="5 7" id="KW-1133">Transmembrane helix</keyword>
<evidence type="ECO:0000259" key="8">
    <source>
        <dbReference type="PROSITE" id="PS50850"/>
    </source>
</evidence>
<evidence type="ECO:0000313" key="9">
    <source>
        <dbReference type="EMBL" id="AQS88759.1"/>
    </source>
</evidence>
<proteinExistence type="predicted"/>
<dbReference type="InterPro" id="IPR001958">
    <property type="entry name" value="Tet-R_TetA/multi-R_MdtG-like"/>
</dbReference>
<dbReference type="CDD" id="cd06173">
    <property type="entry name" value="MFS_MefA_like"/>
    <property type="match status" value="1"/>
</dbReference>
<evidence type="ECO:0000256" key="2">
    <source>
        <dbReference type="ARBA" id="ARBA00022448"/>
    </source>
</evidence>
<dbReference type="PANTHER" id="PTHR23513:SF11">
    <property type="entry name" value="STAPHYLOFERRIN A TRANSPORTER"/>
    <property type="match status" value="1"/>
</dbReference>
<feature type="transmembrane region" description="Helical" evidence="7">
    <location>
        <begin position="376"/>
        <end position="398"/>
    </location>
</feature>
<keyword evidence="3" id="KW-1003">Cell membrane</keyword>
<dbReference type="OrthoDB" id="9809918at2"/>
<keyword evidence="4 7" id="KW-0812">Transmembrane</keyword>
<evidence type="ECO:0000313" key="10">
    <source>
        <dbReference type="Proteomes" id="UP000188604"/>
    </source>
</evidence>
<feature type="transmembrane region" description="Helical" evidence="7">
    <location>
        <begin position="82"/>
        <end position="106"/>
    </location>
</feature>
<feature type="transmembrane region" description="Helical" evidence="7">
    <location>
        <begin position="162"/>
        <end position="194"/>
    </location>
</feature>
<feature type="domain" description="Major facilitator superfamily (MFS) profile" evidence="8">
    <location>
        <begin position="1"/>
        <end position="401"/>
    </location>
</feature>
<feature type="transmembrane region" description="Helical" evidence="7">
    <location>
        <begin position="313"/>
        <end position="335"/>
    </location>
</feature>
<keyword evidence="2" id="KW-0813">Transport</keyword>
<name>A0A1U9KSQ3_9PROT</name>